<evidence type="ECO:0008006" key="3">
    <source>
        <dbReference type="Google" id="ProtNLM"/>
    </source>
</evidence>
<organism evidence="1 2">
    <name type="scientific">Agrocybe chaxingu</name>
    <dbReference type="NCBI Taxonomy" id="84603"/>
    <lineage>
        <taxon>Eukaryota</taxon>
        <taxon>Fungi</taxon>
        <taxon>Dikarya</taxon>
        <taxon>Basidiomycota</taxon>
        <taxon>Agaricomycotina</taxon>
        <taxon>Agaricomycetes</taxon>
        <taxon>Agaricomycetidae</taxon>
        <taxon>Agaricales</taxon>
        <taxon>Agaricineae</taxon>
        <taxon>Strophariaceae</taxon>
        <taxon>Agrocybe</taxon>
    </lineage>
</organism>
<protein>
    <recommendedName>
        <fullName evidence="3">F-box domain-containing protein</fullName>
    </recommendedName>
</protein>
<dbReference type="OrthoDB" id="2745898at2759"/>
<dbReference type="AlphaFoldDB" id="A0A9W8MPP3"/>
<gene>
    <name evidence="1" type="ORF">NLJ89_g11083</name>
</gene>
<sequence>MATTLTYSPPYLPQDILDLIVNELGSSTDGYDRVSRSTLTSCALVSKSMSAHARGHLFSTISLCWDPITSTAKARRTRIRALKRIMEADPLFVSFVHTLELALNDVLRGADDPGGLPGVLTMLYSTPRSGLCSLRIIMPCAPVFPRHVWPDIKGAGRKAFVNLCLSGCLAELVIHGPVRDSILLLAKIPKGLVSMELSNLSYLPIAPESGMGLDVGDGAGAKLEKLVVDDVSATALFANLEAGPALRTRILAMMQGLKTLELEGVRAWTAVRHFAFAPVLQQCKGSLQRLVW</sequence>
<reference evidence="1" key="1">
    <citation type="submission" date="2022-07" db="EMBL/GenBank/DDBJ databases">
        <title>Genome Sequence of Agrocybe chaxingu.</title>
        <authorList>
            <person name="Buettner E."/>
        </authorList>
    </citation>
    <scope>NUCLEOTIDE SEQUENCE</scope>
    <source>
        <strain evidence="1">MP-N11</strain>
    </source>
</reference>
<evidence type="ECO:0000313" key="1">
    <source>
        <dbReference type="EMBL" id="KAJ3493158.1"/>
    </source>
</evidence>
<comment type="caution">
    <text evidence="1">The sequence shown here is derived from an EMBL/GenBank/DDBJ whole genome shotgun (WGS) entry which is preliminary data.</text>
</comment>
<keyword evidence="2" id="KW-1185">Reference proteome</keyword>
<proteinExistence type="predicted"/>
<dbReference type="Proteomes" id="UP001148786">
    <property type="component" value="Unassembled WGS sequence"/>
</dbReference>
<name>A0A9W8MPP3_9AGAR</name>
<dbReference type="EMBL" id="JANKHO010002319">
    <property type="protein sequence ID" value="KAJ3493158.1"/>
    <property type="molecule type" value="Genomic_DNA"/>
</dbReference>
<accession>A0A9W8MPP3</accession>
<evidence type="ECO:0000313" key="2">
    <source>
        <dbReference type="Proteomes" id="UP001148786"/>
    </source>
</evidence>